<dbReference type="InterPro" id="IPR001646">
    <property type="entry name" value="5peptide_repeat"/>
</dbReference>
<organism evidence="2 3">
    <name type="scientific">Rhodococcus oryzae</name>
    <dbReference type="NCBI Taxonomy" id="2571143"/>
    <lineage>
        <taxon>Bacteria</taxon>
        <taxon>Bacillati</taxon>
        <taxon>Actinomycetota</taxon>
        <taxon>Actinomycetes</taxon>
        <taxon>Mycobacteriales</taxon>
        <taxon>Nocardiaceae</taxon>
        <taxon>Rhodococcus</taxon>
    </lineage>
</organism>
<feature type="compositionally biased region" description="Low complexity" evidence="1">
    <location>
        <begin position="1"/>
        <end position="10"/>
    </location>
</feature>
<keyword evidence="3" id="KW-1185">Reference proteome</keyword>
<name>A0ABY2RHL4_9NOCA</name>
<dbReference type="Pfam" id="PF00805">
    <property type="entry name" value="Pentapeptide"/>
    <property type="match status" value="2"/>
</dbReference>
<dbReference type="Gene3D" id="2.160.20.80">
    <property type="entry name" value="E3 ubiquitin-protein ligase SopA"/>
    <property type="match status" value="2"/>
</dbReference>
<dbReference type="SUPFAM" id="SSF141571">
    <property type="entry name" value="Pentapeptide repeat-like"/>
    <property type="match status" value="1"/>
</dbReference>
<dbReference type="Proteomes" id="UP000305109">
    <property type="component" value="Unassembled WGS sequence"/>
</dbReference>
<dbReference type="PANTHER" id="PTHR14136:SF17">
    <property type="entry name" value="BTB_POZ DOMAIN-CONTAINING PROTEIN KCTD9"/>
    <property type="match status" value="1"/>
</dbReference>
<comment type="caution">
    <text evidence="2">The sequence shown here is derived from an EMBL/GenBank/DDBJ whole genome shotgun (WGS) entry which is preliminary data.</text>
</comment>
<accession>A0ABY2RHL4</accession>
<feature type="compositionally biased region" description="Basic residues" evidence="1">
    <location>
        <begin position="11"/>
        <end position="21"/>
    </location>
</feature>
<proteinExistence type="predicted"/>
<protein>
    <submittedName>
        <fullName evidence="2">Pentapeptide repeat-containing protein</fullName>
    </submittedName>
</protein>
<reference evidence="2 3" key="1">
    <citation type="submission" date="2019-04" db="EMBL/GenBank/DDBJ databases">
        <title>Rhodococcus oryzae sp. nov., a novel actinomycete isolated from rhizosphere soil of rice (Oryza sativa L.).</title>
        <authorList>
            <person name="Li C."/>
        </authorList>
    </citation>
    <scope>NUCLEOTIDE SEQUENCE [LARGE SCALE GENOMIC DNA]</scope>
    <source>
        <strain evidence="2 3">NEAU-CX67</strain>
    </source>
</reference>
<dbReference type="InterPro" id="IPR051082">
    <property type="entry name" value="Pentapeptide-BTB/POZ_domain"/>
</dbReference>
<dbReference type="PANTHER" id="PTHR14136">
    <property type="entry name" value="BTB_POZ DOMAIN-CONTAINING PROTEIN KCTD9"/>
    <property type="match status" value="1"/>
</dbReference>
<feature type="compositionally biased region" description="Polar residues" evidence="1">
    <location>
        <begin position="298"/>
        <end position="308"/>
    </location>
</feature>
<gene>
    <name evidence="2" type="ORF">FCG67_17870</name>
</gene>
<feature type="region of interest" description="Disordered" evidence="1">
    <location>
        <begin position="1"/>
        <end position="51"/>
    </location>
</feature>
<sequence>MPTASPVRACPSRRSRPRRSSANRPVRQSRRPSGGWSVSVERGPPNPSVAISRKTRTMGARSFTVSASGCDVDPCRGRSGSRKFMSALNNAVRGLGVAVLSTGIAMVGLATVAPNASADTLLGTCTIVSDPSADLATSCVGANLAGANLTGVNLAGANLSGANLLGANLSGAKLTGANLSSANLGNTLLASADLSGANLTNAYLVSANLSNANLAKANMAGANLSGANVFGARLKEAVSVNLAGANENGMPVGGGSTMPNGQPLFGSTVTGSTNISGVGTDGPEEAEDPLQPLIGSAVTGSTNISGVG</sequence>
<evidence type="ECO:0000256" key="1">
    <source>
        <dbReference type="SAM" id="MobiDB-lite"/>
    </source>
</evidence>
<feature type="region of interest" description="Disordered" evidence="1">
    <location>
        <begin position="272"/>
        <end position="308"/>
    </location>
</feature>
<dbReference type="EMBL" id="SUMD01000008">
    <property type="protein sequence ID" value="TJZ76563.1"/>
    <property type="molecule type" value="Genomic_DNA"/>
</dbReference>
<evidence type="ECO:0000313" key="3">
    <source>
        <dbReference type="Proteomes" id="UP000305109"/>
    </source>
</evidence>
<evidence type="ECO:0000313" key="2">
    <source>
        <dbReference type="EMBL" id="TJZ76563.1"/>
    </source>
</evidence>